<reference evidence="1 2" key="1">
    <citation type="submission" date="2022-05" db="EMBL/GenBank/DDBJ databases">
        <title>Diverse viruses of marine archaea discovered using metagenomics.</title>
        <authorList>
            <person name="Zhou Y."/>
        </authorList>
    </citation>
    <scope>NUCLEOTIDE SEQUENCE [LARGE SCALE GENOMIC DNA]</scope>
    <source>
        <strain evidence="1">YSH_150918</strain>
    </source>
</reference>
<dbReference type="SUPFAM" id="SSF52540">
    <property type="entry name" value="P-loop containing nucleoside triphosphate hydrolases"/>
    <property type="match status" value="1"/>
</dbReference>
<evidence type="ECO:0000313" key="1">
    <source>
        <dbReference type="EMBL" id="UVF62565.1"/>
    </source>
</evidence>
<dbReference type="EMBL" id="ON649702">
    <property type="protein sequence ID" value="UVF62565.1"/>
    <property type="molecule type" value="Genomic_DNA"/>
</dbReference>
<sequence length="220" mass="25613">MSLLTGFAVVITEAVYAFYKKVHAINFGVYGSTMVGKTTLSHQLRTRGEVKQINERTVGLERASRKLVKLDGNAYTVRSSDVGGEAIYWKRWEEDMRKRQVKYVIFMIDHRHLDNNANLDHQLAWKYLVDTIISNVWSNGKKKKEKDYPMAVGIWANKYDVWGEKYKSDKSIEKHEIFEPFAYGMRKLNDKGIPCFKYIVSAKSEPEMVYKGIMTMIKDY</sequence>
<dbReference type="GeneID" id="80545117"/>
<keyword evidence="2" id="KW-1185">Reference proteome</keyword>
<proteinExistence type="predicted"/>
<dbReference type="KEGG" id="vg:80545117"/>
<dbReference type="InterPro" id="IPR027417">
    <property type="entry name" value="P-loop_NTPase"/>
</dbReference>
<dbReference type="RefSeq" id="YP_010806156.1">
    <property type="nucleotide sequence ID" value="NC_077214.1"/>
</dbReference>
<dbReference type="Gene3D" id="3.40.50.300">
    <property type="entry name" value="P-loop containing nucleotide triphosphate hydrolases"/>
    <property type="match status" value="1"/>
</dbReference>
<dbReference type="Proteomes" id="UP001157002">
    <property type="component" value="Segment"/>
</dbReference>
<name>A0A976UAZ1_9CAUD</name>
<evidence type="ECO:0000313" key="2">
    <source>
        <dbReference type="Proteomes" id="UP001157002"/>
    </source>
</evidence>
<organism evidence="1 2">
    <name type="scientific">Poseidoniales virus YSH_150918</name>
    <dbReference type="NCBI Taxonomy" id="3071324"/>
    <lineage>
        <taxon>Viruses</taxon>
        <taxon>Duplodnaviria</taxon>
        <taxon>Heunggongvirae</taxon>
        <taxon>Uroviricota</taxon>
        <taxon>Caudoviricetes</taxon>
        <taxon>Magrovirales</taxon>
        <taxon>Aoguangviridae</taxon>
        <taxon>Aobingvirus</taxon>
        <taxon>Aobingvirus yangshanense</taxon>
    </lineage>
</organism>
<accession>A0A976UAZ1</accession>
<protein>
    <submittedName>
        <fullName evidence="1">Uncharacterized protein</fullName>
    </submittedName>
</protein>